<evidence type="ECO:0000313" key="1">
    <source>
        <dbReference type="EMBL" id="SEK12826.1"/>
    </source>
</evidence>
<dbReference type="STRING" id="667676.SAMN05192539_10612"/>
<keyword evidence="2" id="KW-1185">Reference proteome</keyword>
<proteinExistence type="predicted"/>
<dbReference type="AlphaFoldDB" id="A0A1H7EFU8"/>
<evidence type="ECO:0000313" key="2">
    <source>
        <dbReference type="Proteomes" id="UP000198866"/>
    </source>
</evidence>
<reference evidence="2" key="1">
    <citation type="submission" date="2016-10" db="EMBL/GenBank/DDBJ databases">
        <authorList>
            <person name="Varghese N."/>
            <person name="Submissions S."/>
        </authorList>
    </citation>
    <scope>NUCLEOTIDE SEQUENCE [LARGE SCALE GENOMIC DNA]</scope>
    <source>
        <strain evidence="2">LMG 26031</strain>
    </source>
</reference>
<dbReference type="Proteomes" id="UP000198866">
    <property type="component" value="Unassembled WGS sequence"/>
</dbReference>
<accession>A0A1H7EFU8</accession>
<protein>
    <submittedName>
        <fullName evidence="1">Uncharacterized protein</fullName>
    </submittedName>
</protein>
<organism evidence="1 2">
    <name type="scientific">Paraburkholderia diazotrophica</name>
    <dbReference type="NCBI Taxonomy" id="667676"/>
    <lineage>
        <taxon>Bacteria</taxon>
        <taxon>Pseudomonadati</taxon>
        <taxon>Pseudomonadota</taxon>
        <taxon>Betaproteobacteria</taxon>
        <taxon>Burkholderiales</taxon>
        <taxon>Burkholderiaceae</taxon>
        <taxon>Paraburkholderia</taxon>
    </lineage>
</organism>
<gene>
    <name evidence="1" type="ORF">SAMN05192539_10612</name>
</gene>
<name>A0A1H7EFU8_9BURK</name>
<sequence length="29" mass="3330">MHCMGDTIISDYMTTWMLNFNAVHSIPVT</sequence>
<dbReference type="EMBL" id="FNYE01000061">
    <property type="protein sequence ID" value="SEK12826.1"/>
    <property type="molecule type" value="Genomic_DNA"/>
</dbReference>